<evidence type="ECO:0000256" key="1">
    <source>
        <dbReference type="SAM" id="Phobius"/>
    </source>
</evidence>
<feature type="transmembrane region" description="Helical" evidence="1">
    <location>
        <begin position="36"/>
        <end position="55"/>
    </location>
</feature>
<feature type="transmembrane region" description="Helical" evidence="1">
    <location>
        <begin position="6"/>
        <end position="24"/>
    </location>
</feature>
<comment type="caution">
    <text evidence="2">The sequence shown here is derived from an EMBL/GenBank/DDBJ whole genome shotgun (WGS) entry which is preliminary data.</text>
</comment>
<gene>
    <name evidence="2" type="ORF">GR197_12100</name>
</gene>
<sequence length="178" mass="19535">MSDIRLGIGCYPILITIVASYIYLKSILEKKFNRQEIIFSSLIMSIFLASIIYYLNGTVSTQHFVASQVMATVFFFLLVQMAMSNAAVNPGPVLLDGGARHTTLAAIVLLPAPALLIGDYVMAHISPRCTGAKCAAFEFIFGSDEIFTVFYWLNTIGSVLLISGVVSIIILTRRFPNK</sequence>
<accession>A0A7K3UC70</accession>
<feature type="transmembrane region" description="Helical" evidence="1">
    <location>
        <begin position="61"/>
        <end position="83"/>
    </location>
</feature>
<proteinExistence type="predicted"/>
<dbReference type="AlphaFoldDB" id="A0A7K3UC70"/>
<feature type="transmembrane region" description="Helical" evidence="1">
    <location>
        <begin position="149"/>
        <end position="171"/>
    </location>
</feature>
<feature type="transmembrane region" description="Helical" evidence="1">
    <location>
        <begin position="104"/>
        <end position="123"/>
    </location>
</feature>
<reference evidence="2 3" key="1">
    <citation type="submission" date="2019-12" db="EMBL/GenBank/DDBJ databases">
        <title>Rhizobium genotypes associated with high levels of biological nitrogen fixation by grain legumes in a temperate-maritime cropping system.</title>
        <authorList>
            <person name="Maluk M."/>
            <person name="Francesc Ferrando Molina F."/>
            <person name="Lopez Del Egido L."/>
            <person name="Lafos M."/>
            <person name="Langarica-Fuentes A."/>
            <person name="Gebre Yohannes G."/>
            <person name="Young M.W."/>
            <person name="Martin P."/>
            <person name="Gantlett R."/>
            <person name="Kenicer G."/>
            <person name="Hawes C."/>
            <person name="Begg G.S."/>
            <person name="Quilliam R.S."/>
            <person name="Squire G.R."/>
            <person name="Poole P.S."/>
            <person name="Young P.W."/>
            <person name="Iannetta P.M."/>
            <person name="James E.K."/>
        </authorList>
    </citation>
    <scope>NUCLEOTIDE SEQUENCE [LARGE SCALE GENOMIC DNA]</scope>
    <source>
        <strain evidence="2 3">JHI366</strain>
    </source>
</reference>
<keyword evidence="1" id="KW-0472">Membrane</keyword>
<keyword evidence="1" id="KW-1133">Transmembrane helix</keyword>
<dbReference type="Proteomes" id="UP000471753">
    <property type="component" value="Unassembled WGS sequence"/>
</dbReference>
<dbReference type="RefSeq" id="WP_164009654.1">
    <property type="nucleotide sequence ID" value="NZ_WUFT01000006.1"/>
</dbReference>
<evidence type="ECO:0000313" key="2">
    <source>
        <dbReference type="EMBL" id="NEJ71272.1"/>
    </source>
</evidence>
<protein>
    <submittedName>
        <fullName evidence="2">Uncharacterized protein</fullName>
    </submittedName>
</protein>
<organism evidence="2 3">
    <name type="scientific">Rhizobium phaseoli</name>
    <dbReference type="NCBI Taxonomy" id="396"/>
    <lineage>
        <taxon>Bacteria</taxon>
        <taxon>Pseudomonadati</taxon>
        <taxon>Pseudomonadota</taxon>
        <taxon>Alphaproteobacteria</taxon>
        <taxon>Hyphomicrobiales</taxon>
        <taxon>Rhizobiaceae</taxon>
        <taxon>Rhizobium/Agrobacterium group</taxon>
        <taxon>Rhizobium</taxon>
    </lineage>
</organism>
<dbReference type="EMBL" id="WUFT01000006">
    <property type="protein sequence ID" value="NEJ71272.1"/>
    <property type="molecule type" value="Genomic_DNA"/>
</dbReference>
<name>A0A7K3UC70_9HYPH</name>
<evidence type="ECO:0000313" key="3">
    <source>
        <dbReference type="Proteomes" id="UP000471753"/>
    </source>
</evidence>
<keyword evidence="1" id="KW-0812">Transmembrane</keyword>